<dbReference type="GO" id="GO:0019563">
    <property type="term" value="P:glycerol catabolic process"/>
    <property type="evidence" value="ECO:0007669"/>
    <property type="project" value="TreeGrafter"/>
</dbReference>
<organism evidence="13 14">
    <name type="scientific">Turneriella parva (strain ATCC BAA-1111 / DSM 21527 / NCTC 11395 / H)</name>
    <name type="common">Leptospira parva</name>
    <dbReference type="NCBI Taxonomy" id="869212"/>
    <lineage>
        <taxon>Bacteria</taxon>
        <taxon>Pseudomonadati</taxon>
        <taxon>Spirochaetota</taxon>
        <taxon>Spirochaetia</taxon>
        <taxon>Leptospirales</taxon>
        <taxon>Leptospiraceae</taxon>
        <taxon>Turneriella</taxon>
    </lineage>
</organism>
<keyword evidence="13" id="KW-0614">Plasmid</keyword>
<dbReference type="PANTHER" id="PTHR10196:SF69">
    <property type="entry name" value="GLYCEROL KINASE"/>
    <property type="match status" value="1"/>
</dbReference>
<dbReference type="PANTHER" id="PTHR10196">
    <property type="entry name" value="SUGAR KINASE"/>
    <property type="match status" value="1"/>
</dbReference>
<keyword evidence="8" id="KW-0067">ATP-binding</keyword>
<comment type="catalytic activity">
    <reaction evidence="10">
        <text>glycerol + ATP = sn-glycerol 3-phosphate + ADP + H(+)</text>
        <dbReference type="Rhea" id="RHEA:21644"/>
        <dbReference type="ChEBI" id="CHEBI:15378"/>
        <dbReference type="ChEBI" id="CHEBI:17754"/>
        <dbReference type="ChEBI" id="CHEBI:30616"/>
        <dbReference type="ChEBI" id="CHEBI:57597"/>
        <dbReference type="ChEBI" id="CHEBI:456216"/>
        <dbReference type="EC" id="2.7.1.30"/>
    </reaction>
</comment>
<comment type="similarity">
    <text evidence="2">Belongs to the FGGY kinase family.</text>
</comment>
<dbReference type="FunFam" id="3.30.420.40:FF:000007">
    <property type="entry name" value="Glycerol kinase"/>
    <property type="match status" value="1"/>
</dbReference>
<dbReference type="OrthoDB" id="9805576at2"/>
<dbReference type="EMBL" id="CP002960">
    <property type="protein sequence ID" value="AFM14818.1"/>
    <property type="molecule type" value="Genomic_DNA"/>
</dbReference>
<evidence type="ECO:0000256" key="6">
    <source>
        <dbReference type="ARBA" id="ARBA00022777"/>
    </source>
</evidence>
<evidence type="ECO:0000256" key="4">
    <source>
        <dbReference type="ARBA" id="ARBA00022679"/>
    </source>
</evidence>
<evidence type="ECO:0000256" key="8">
    <source>
        <dbReference type="ARBA" id="ARBA00022840"/>
    </source>
</evidence>
<dbReference type="Proteomes" id="UP000006048">
    <property type="component" value="Plasmid pTURPA.01"/>
</dbReference>
<evidence type="ECO:0000259" key="11">
    <source>
        <dbReference type="Pfam" id="PF00370"/>
    </source>
</evidence>
<dbReference type="RefSeq" id="WP_014805293.1">
    <property type="nucleotide sequence ID" value="NC_018021.1"/>
</dbReference>
<dbReference type="HOGENOM" id="CLU_009281_2_3_12"/>
<dbReference type="CDD" id="cd07769">
    <property type="entry name" value="ASKHA_NBD_FGGY_GK"/>
    <property type="match status" value="1"/>
</dbReference>
<evidence type="ECO:0000256" key="1">
    <source>
        <dbReference type="ARBA" id="ARBA00005190"/>
    </source>
</evidence>
<name>I4BC11_TURPD</name>
<evidence type="ECO:0000313" key="14">
    <source>
        <dbReference type="Proteomes" id="UP000006048"/>
    </source>
</evidence>
<protein>
    <recommendedName>
        <fullName evidence="3">glycerol kinase</fullName>
        <ecNumber evidence="3">2.7.1.30</ecNumber>
    </recommendedName>
    <alternativeName>
        <fullName evidence="9">ATP:glycerol 3-phosphotransferase</fullName>
    </alternativeName>
</protein>
<feature type="domain" description="Carbohydrate kinase FGGY C-terminal" evidence="12">
    <location>
        <begin position="255"/>
        <end position="442"/>
    </location>
</feature>
<evidence type="ECO:0000259" key="12">
    <source>
        <dbReference type="Pfam" id="PF02782"/>
    </source>
</evidence>
<reference evidence="13 14" key="1">
    <citation type="submission" date="2012-06" db="EMBL/GenBank/DDBJ databases">
        <title>The complete plasmid of genome of Turneriella parva DSM 21527.</title>
        <authorList>
            <consortium name="US DOE Joint Genome Institute (JGI-PGF)"/>
            <person name="Lucas S."/>
            <person name="Han J."/>
            <person name="Lapidus A."/>
            <person name="Bruce D."/>
            <person name="Goodwin L."/>
            <person name="Pitluck S."/>
            <person name="Peters L."/>
            <person name="Kyrpides N."/>
            <person name="Mavromatis K."/>
            <person name="Ivanova N."/>
            <person name="Mikhailova N."/>
            <person name="Chertkov O."/>
            <person name="Detter J.C."/>
            <person name="Tapia R."/>
            <person name="Han C."/>
            <person name="Land M."/>
            <person name="Hauser L."/>
            <person name="Markowitz V."/>
            <person name="Cheng J.-F."/>
            <person name="Hugenholtz P."/>
            <person name="Woyke T."/>
            <person name="Wu D."/>
            <person name="Gronow S."/>
            <person name="Wellnitz S."/>
            <person name="Brambilla E."/>
            <person name="Klenk H.-P."/>
            <person name="Eisen J.A."/>
        </authorList>
    </citation>
    <scope>NUCLEOTIDE SEQUENCE [LARGE SCALE GENOMIC DNA]</scope>
    <source>
        <strain evidence="14">ATCC BAA-1111 / DSM 21527 / NCTC 11395 / H</strain>
        <plasmid evidence="14">Plasmid pTURPA.01</plasmid>
    </source>
</reference>
<keyword evidence="4 13" id="KW-0808">Transferase</keyword>
<dbReference type="EC" id="2.7.1.30" evidence="3"/>
<gene>
    <name evidence="13" type="ordered locus">Turpa_0016</name>
</gene>
<dbReference type="Pfam" id="PF00370">
    <property type="entry name" value="FGGY_N"/>
    <property type="match status" value="1"/>
</dbReference>
<comment type="pathway">
    <text evidence="1">Polyol metabolism; glycerol degradation via glycerol kinase pathway; sn-glycerol 3-phosphate from glycerol: step 1/1.</text>
</comment>
<dbReference type="InterPro" id="IPR043129">
    <property type="entry name" value="ATPase_NBD"/>
</dbReference>
<dbReference type="Gene3D" id="3.30.420.40">
    <property type="match status" value="2"/>
</dbReference>
<keyword evidence="7" id="KW-0319">Glycerol metabolism</keyword>
<keyword evidence="6 13" id="KW-0418">Kinase</keyword>
<dbReference type="AlphaFoldDB" id="I4BC11"/>
<dbReference type="GO" id="GO:0006072">
    <property type="term" value="P:glycerol-3-phosphate metabolic process"/>
    <property type="evidence" value="ECO:0007669"/>
    <property type="project" value="InterPro"/>
</dbReference>
<evidence type="ECO:0000256" key="5">
    <source>
        <dbReference type="ARBA" id="ARBA00022741"/>
    </source>
</evidence>
<dbReference type="GO" id="GO:0005829">
    <property type="term" value="C:cytosol"/>
    <property type="evidence" value="ECO:0007669"/>
    <property type="project" value="TreeGrafter"/>
</dbReference>
<dbReference type="InterPro" id="IPR005999">
    <property type="entry name" value="Glycerol_kin"/>
</dbReference>
<evidence type="ECO:0000256" key="10">
    <source>
        <dbReference type="ARBA" id="ARBA00052101"/>
    </source>
</evidence>
<dbReference type="InterPro" id="IPR000577">
    <property type="entry name" value="Carb_kinase_FGGY"/>
</dbReference>
<proteinExistence type="inferred from homology"/>
<evidence type="ECO:0000256" key="3">
    <source>
        <dbReference type="ARBA" id="ARBA00012099"/>
    </source>
</evidence>
<dbReference type="PATRIC" id="fig|869212.3.peg.4225"/>
<dbReference type="SUPFAM" id="SSF53067">
    <property type="entry name" value="Actin-like ATPase domain"/>
    <property type="match status" value="2"/>
</dbReference>
<accession>I4BC11</accession>
<sequence>MAKPYIVTIDQGTTGSRVFLISERGEVISSAYEEFTQHFPRPGWVEHDAEEIWASVEKLLARAIEASDAAAIGITNQRETTVVWEKSTGKPIHPAIVWQCRRTADYCEQLKKEGRAELFRKKTGLVLDAYFSGTKIKYILDNVGGARSRAENGELLFGTIDTFLLNRLTGEHKTDFTNASRTLIFNIHERKWDAELCEILKIPQKILPSAQASSSLFGKTKGLKALPDGVPVYSLIGDQQSALYGQLCHNPGEAKNTYGTGCFVVMNLGDKFLESKNGLITTLACDAHGNPVYALEGSIFIGGAVVQWLRDKMHFFDDSGKSESLAKSANDESEVVFVPAFAGLGAPYWDQNARGAILGLTRDTTSAQITQAALKAIALQSYDVIAAMQADSGLKLPVLKVDGGATRNNYLMEFQAGVLGASVVAPRNAETTVLGAAYLAGLGAKIWSSPEDLASLNPPAATFHPVMTAAQRERELKLWKDAIGRVLTTR</sequence>
<dbReference type="InterPro" id="IPR018484">
    <property type="entry name" value="FGGY_N"/>
</dbReference>
<dbReference type="PIRSF" id="PIRSF000538">
    <property type="entry name" value="GlpK"/>
    <property type="match status" value="1"/>
</dbReference>
<keyword evidence="5" id="KW-0547">Nucleotide-binding</keyword>
<geneLocation type="plasmid" evidence="13 14">
    <name>pTURPA.01</name>
</geneLocation>
<dbReference type="GO" id="GO:0005524">
    <property type="term" value="F:ATP binding"/>
    <property type="evidence" value="ECO:0007669"/>
    <property type="project" value="UniProtKB-KW"/>
</dbReference>
<evidence type="ECO:0000256" key="2">
    <source>
        <dbReference type="ARBA" id="ARBA00009156"/>
    </source>
</evidence>
<evidence type="ECO:0000256" key="9">
    <source>
        <dbReference type="ARBA" id="ARBA00043149"/>
    </source>
</evidence>
<dbReference type="Pfam" id="PF02782">
    <property type="entry name" value="FGGY_C"/>
    <property type="match status" value="1"/>
</dbReference>
<dbReference type="NCBIfam" id="NF000756">
    <property type="entry name" value="PRK00047.1"/>
    <property type="match status" value="1"/>
</dbReference>
<dbReference type="InterPro" id="IPR018485">
    <property type="entry name" value="FGGY_C"/>
</dbReference>
<feature type="domain" description="Carbohydrate kinase FGGY N-terminal" evidence="11">
    <location>
        <begin position="5"/>
        <end position="245"/>
    </location>
</feature>
<evidence type="ECO:0000313" key="13">
    <source>
        <dbReference type="EMBL" id="AFM14818.1"/>
    </source>
</evidence>
<keyword evidence="14" id="KW-1185">Reference proteome</keyword>
<evidence type="ECO:0000256" key="7">
    <source>
        <dbReference type="ARBA" id="ARBA00022798"/>
    </source>
</evidence>
<dbReference type="NCBIfam" id="TIGR01311">
    <property type="entry name" value="glycerol_kin"/>
    <property type="match status" value="1"/>
</dbReference>
<dbReference type="GO" id="GO:0004370">
    <property type="term" value="F:glycerol kinase activity"/>
    <property type="evidence" value="ECO:0007669"/>
    <property type="project" value="UniProtKB-EC"/>
</dbReference>
<dbReference type="KEGG" id="tpx:Turpa_0016"/>
<dbReference type="FunFam" id="3.30.420.40:FF:000008">
    <property type="entry name" value="Glycerol kinase"/>
    <property type="match status" value="1"/>
</dbReference>